<keyword evidence="6 9" id="KW-0747">Spliceosome</keyword>
<dbReference type="Pfam" id="PF08231">
    <property type="entry name" value="SYF2"/>
    <property type="match status" value="1"/>
</dbReference>
<proteinExistence type="inferred from homology"/>
<comment type="function">
    <text evidence="1 9">Involved in pre-mRNA splicing.</text>
</comment>
<evidence type="ECO:0000256" key="9">
    <source>
        <dbReference type="RuleBase" id="RU367148"/>
    </source>
</evidence>
<comment type="caution">
    <text evidence="10">The sequence shown here is derived from an EMBL/GenBank/DDBJ whole genome shotgun (WGS) entry which is preliminary data.</text>
</comment>
<dbReference type="VEuPathDB" id="FungiDB:T551_01474"/>
<organism evidence="10 11">
    <name type="scientific">Pneumocystis jirovecii (strain RU7)</name>
    <name type="common">Human pneumocystis pneumonia agent</name>
    <dbReference type="NCBI Taxonomy" id="1408657"/>
    <lineage>
        <taxon>Eukaryota</taxon>
        <taxon>Fungi</taxon>
        <taxon>Dikarya</taxon>
        <taxon>Ascomycota</taxon>
        <taxon>Taphrinomycotina</taxon>
        <taxon>Pneumocystomycetes</taxon>
        <taxon>Pneumocystaceae</taxon>
        <taxon>Pneumocystis</taxon>
    </lineage>
</organism>
<comment type="similarity">
    <text evidence="3 9">Belongs to the SYF2 family.</text>
</comment>
<evidence type="ECO:0000256" key="7">
    <source>
        <dbReference type="ARBA" id="ARBA00023187"/>
    </source>
</evidence>
<keyword evidence="7 9" id="KW-0508">mRNA splicing</keyword>
<dbReference type="GO" id="GO:0071013">
    <property type="term" value="C:catalytic step 2 spliceosome"/>
    <property type="evidence" value="ECO:0007669"/>
    <property type="project" value="TreeGrafter"/>
</dbReference>
<evidence type="ECO:0000313" key="11">
    <source>
        <dbReference type="Proteomes" id="UP000053447"/>
    </source>
</evidence>
<evidence type="ECO:0000256" key="4">
    <source>
        <dbReference type="ARBA" id="ARBA00014745"/>
    </source>
</evidence>
<comment type="subunit">
    <text evidence="9">May be part of a spliceosome complex.</text>
</comment>
<dbReference type="Proteomes" id="UP000053447">
    <property type="component" value="Unassembled WGS sequence"/>
</dbReference>
<keyword evidence="5 9" id="KW-0507">mRNA processing</keyword>
<keyword evidence="8 9" id="KW-0539">Nucleus</keyword>
<dbReference type="RefSeq" id="XP_018229912.1">
    <property type="nucleotide sequence ID" value="XM_018373737.1"/>
</dbReference>
<name>A0A0W4ZRC0_PNEJ7</name>
<dbReference type="EMBL" id="LFWA01000006">
    <property type="protein sequence ID" value="KTW30922.1"/>
    <property type="molecule type" value="Genomic_DNA"/>
</dbReference>
<dbReference type="STRING" id="1408657.A0A0W4ZRC0"/>
<dbReference type="OrthoDB" id="199717at2759"/>
<dbReference type="GO" id="GO:0000398">
    <property type="term" value="P:mRNA splicing, via spliceosome"/>
    <property type="evidence" value="ECO:0007669"/>
    <property type="project" value="UniProtKB-UniRule"/>
</dbReference>
<evidence type="ECO:0000256" key="2">
    <source>
        <dbReference type="ARBA" id="ARBA00004123"/>
    </source>
</evidence>
<keyword evidence="11" id="KW-1185">Reference proteome</keyword>
<evidence type="ECO:0000256" key="6">
    <source>
        <dbReference type="ARBA" id="ARBA00022728"/>
    </source>
</evidence>
<evidence type="ECO:0000256" key="1">
    <source>
        <dbReference type="ARBA" id="ARBA00003777"/>
    </source>
</evidence>
<evidence type="ECO:0000313" key="10">
    <source>
        <dbReference type="EMBL" id="KTW30922.1"/>
    </source>
</evidence>
<dbReference type="GeneID" id="28939992"/>
<evidence type="ECO:0000256" key="5">
    <source>
        <dbReference type="ARBA" id="ARBA00022664"/>
    </source>
</evidence>
<gene>
    <name evidence="10" type="ORF">T551_01474</name>
</gene>
<reference evidence="11" key="1">
    <citation type="journal article" date="2016" name="Nat. Commun.">
        <title>Genome analysis of three Pneumocystis species reveals adaptation mechanisms to life exclusively in mammalian hosts.</title>
        <authorList>
            <person name="Ma L."/>
            <person name="Chen Z."/>
            <person name="Huang D.W."/>
            <person name="Kutty G."/>
            <person name="Ishihara M."/>
            <person name="Wang H."/>
            <person name="Abouelleil A."/>
            <person name="Bishop L."/>
            <person name="Davey E."/>
            <person name="Deng R."/>
            <person name="Deng X."/>
            <person name="Fan L."/>
            <person name="Fantoni G."/>
            <person name="Fitzgerald M."/>
            <person name="Gogineni E."/>
            <person name="Goldberg J.M."/>
            <person name="Handley G."/>
            <person name="Hu X."/>
            <person name="Huber C."/>
            <person name="Jiao X."/>
            <person name="Jones K."/>
            <person name="Levin J.Z."/>
            <person name="Liu Y."/>
            <person name="Macdonald P."/>
            <person name="Melnikov A."/>
            <person name="Raley C."/>
            <person name="Sassi M."/>
            <person name="Sherman B.T."/>
            <person name="Song X."/>
            <person name="Sykes S."/>
            <person name="Tran B."/>
            <person name="Walsh L."/>
            <person name="Xia Y."/>
            <person name="Yang J."/>
            <person name="Young S."/>
            <person name="Zeng Q."/>
            <person name="Zheng X."/>
            <person name="Stephens R."/>
            <person name="Nusbaum C."/>
            <person name="Birren B.W."/>
            <person name="Azadi P."/>
            <person name="Lempicki R.A."/>
            <person name="Cuomo C.A."/>
            <person name="Kovacs J.A."/>
        </authorList>
    </citation>
    <scope>NUCLEOTIDE SEQUENCE [LARGE SCALE GENOMIC DNA]</scope>
    <source>
        <strain evidence="11">RU7</strain>
    </source>
</reference>
<dbReference type="GO" id="GO:0000974">
    <property type="term" value="C:Prp19 complex"/>
    <property type="evidence" value="ECO:0007669"/>
    <property type="project" value="TreeGrafter"/>
</dbReference>
<sequence length="305" mass="37218">METKEEYQVSKKKQKKKHYFNCKKGFCKTENHKKELSEKNAEKECFDIKSRIEKFRQLRLRMRVSEEENRKDLFSEYCRLKEDPKLAKKIEFKRQNAEKKLQKQETIEKGENYERKRAWDWSIEESERWDQRMKEKQEARDKSLFADYTQAAQHSYEKLMRKFKPDLEAYEKERAKVIGDKESLEENSSDMSNTYESFYRDANFLGFANSKPSKKAIDRLVDDLNKQEEMRKKSRRRFDPDNEDVSYMYVLKKWFIVILIGMLEMREMRILIEKFRDFMINIQEKLEKVLKGVFKDMLELLITII</sequence>
<dbReference type="PANTHER" id="PTHR13264:SF5">
    <property type="entry name" value="PRE-MRNA-SPLICING FACTOR SYF2"/>
    <property type="match status" value="1"/>
</dbReference>
<evidence type="ECO:0000256" key="3">
    <source>
        <dbReference type="ARBA" id="ARBA00010028"/>
    </source>
</evidence>
<dbReference type="GO" id="GO:0071014">
    <property type="term" value="C:post-mRNA release spliceosomal complex"/>
    <property type="evidence" value="ECO:0007669"/>
    <property type="project" value="TreeGrafter"/>
</dbReference>
<dbReference type="AlphaFoldDB" id="A0A0W4ZRC0"/>
<protein>
    <recommendedName>
        <fullName evidence="4 9">Pre-mRNA-splicing factor SYF2</fullName>
    </recommendedName>
</protein>
<evidence type="ECO:0000256" key="8">
    <source>
        <dbReference type="ARBA" id="ARBA00023242"/>
    </source>
</evidence>
<accession>A0A0W4ZRC0</accession>
<dbReference type="InterPro" id="IPR013260">
    <property type="entry name" value="mRNA_splic_SYF2"/>
</dbReference>
<dbReference type="PANTHER" id="PTHR13264">
    <property type="entry name" value="GCIP-INTERACTING PROTEIN P29"/>
    <property type="match status" value="1"/>
</dbReference>
<comment type="subcellular location">
    <subcellularLocation>
        <location evidence="2 9">Nucleus</location>
    </subcellularLocation>
</comment>